<evidence type="ECO:0000313" key="2">
    <source>
        <dbReference type="Proteomes" id="UP000185146"/>
    </source>
</evidence>
<dbReference type="EMBL" id="CP018743">
    <property type="protein sequence ID" value="APO81758.1"/>
    <property type="molecule type" value="Genomic_DNA"/>
</dbReference>
<gene>
    <name evidence="1" type="ORF">BL240_10005</name>
</gene>
<organism evidence="1 2">
    <name type="scientific">Pseudomonas putida</name>
    <name type="common">Arthrobacter siderocapsulatus</name>
    <dbReference type="NCBI Taxonomy" id="303"/>
    <lineage>
        <taxon>Bacteria</taxon>
        <taxon>Pseudomonadati</taxon>
        <taxon>Pseudomonadota</taxon>
        <taxon>Gammaproteobacteria</taxon>
        <taxon>Pseudomonadales</taxon>
        <taxon>Pseudomonadaceae</taxon>
        <taxon>Pseudomonas</taxon>
    </lineage>
</organism>
<name>A0A1L5PNN5_PSEPU</name>
<evidence type="ECO:0000313" key="1">
    <source>
        <dbReference type="EMBL" id="APO81758.1"/>
    </source>
</evidence>
<evidence type="ECO:0008006" key="3">
    <source>
        <dbReference type="Google" id="ProtNLM"/>
    </source>
</evidence>
<sequence length="271" mass="29941">MIKRRAINPTALPAIGQPLGGGFYAGRLFFAGAEHAVIDSGRGFESQAQWQDQSGPRITVRGAQCRHDGYANTLAMAESGSAIARKVLGMTIRGQRGWHLPSIEQLQVMRANLLQLEDWGRYWTMQREGGPTQAFTKAEYWSSTQNASGSSWCLHMLPWCVPTTNWATKCKGIRPVRTLLISQDAFVHAPSTDAVFPKTDLRGLANQQAVATVLERFVNEDAGKFYGRTEALVAELAALATSDVTDRRDNRNLPAKRRITVSIEAPSWLKL</sequence>
<dbReference type="Proteomes" id="UP000185146">
    <property type="component" value="Chromosome"/>
</dbReference>
<proteinExistence type="predicted"/>
<dbReference type="AlphaFoldDB" id="A0A1L5PNN5"/>
<dbReference type="RefSeq" id="WP_075044673.1">
    <property type="nucleotide sequence ID" value="NZ_CP018743.1"/>
</dbReference>
<protein>
    <recommendedName>
        <fullName evidence="3">DUF1566 domain-containing protein</fullName>
    </recommendedName>
</protein>
<reference evidence="1 2" key="1">
    <citation type="submission" date="2016-12" db="EMBL/GenBank/DDBJ databases">
        <title>Draft Genome Sequence of Mercury Resistant Pseudomonas DRA525.</title>
        <authorList>
            <person name="Drace K.M."/>
        </authorList>
    </citation>
    <scope>NUCLEOTIDE SEQUENCE [LARGE SCALE GENOMIC DNA]</scope>
    <source>
        <strain evidence="1 2">DRA525</strain>
    </source>
</reference>
<accession>A0A1L5PNN5</accession>